<evidence type="ECO:0000313" key="1">
    <source>
        <dbReference type="EMBL" id="KAA0259419.1"/>
    </source>
</evidence>
<keyword evidence="2" id="KW-1185">Reference proteome</keyword>
<dbReference type="EMBL" id="VFJB01000001">
    <property type="protein sequence ID" value="KAA0259419.1"/>
    <property type="molecule type" value="Genomic_DNA"/>
</dbReference>
<organism evidence="1 2">
    <name type="scientific">Deferribacter autotrophicus</name>
    <dbReference type="NCBI Taxonomy" id="500465"/>
    <lineage>
        <taxon>Bacteria</taxon>
        <taxon>Pseudomonadati</taxon>
        <taxon>Deferribacterota</taxon>
        <taxon>Deferribacteres</taxon>
        <taxon>Deferribacterales</taxon>
        <taxon>Deferribacteraceae</taxon>
        <taxon>Deferribacter</taxon>
    </lineage>
</organism>
<dbReference type="Proteomes" id="UP000322876">
    <property type="component" value="Unassembled WGS sequence"/>
</dbReference>
<dbReference type="OrthoDB" id="9845467at2"/>
<dbReference type="AlphaFoldDB" id="A0A5A8F7L4"/>
<reference evidence="1 2" key="1">
    <citation type="submission" date="2019-06" db="EMBL/GenBank/DDBJ databases">
        <title>Genomic insights into carbon and energy metabolism of Deferribacter autotrophicus revealed new metabolic traits in the phylum Deferribacteres.</title>
        <authorList>
            <person name="Slobodkin A.I."/>
            <person name="Slobodkina G.B."/>
            <person name="Allioux M."/>
            <person name="Alain K."/>
            <person name="Jebbar M."/>
            <person name="Shadrin V."/>
            <person name="Kublanov I.V."/>
            <person name="Toshchakov S.V."/>
            <person name="Bonch-Osmolovskaya E.A."/>
        </authorList>
    </citation>
    <scope>NUCLEOTIDE SEQUENCE [LARGE SCALE GENOMIC DNA]</scope>
    <source>
        <strain evidence="1 2">SL50</strain>
    </source>
</reference>
<protein>
    <submittedName>
        <fullName evidence="1">Uncharacterized protein</fullName>
    </submittedName>
</protein>
<dbReference type="RefSeq" id="WP_149265240.1">
    <property type="nucleotide sequence ID" value="NZ_VFJB01000001.1"/>
</dbReference>
<proteinExistence type="predicted"/>
<name>A0A5A8F7L4_9BACT</name>
<gene>
    <name evidence="1" type="ORF">FHQ18_00640</name>
</gene>
<sequence>MILIFSNYKENDLLKRLKMNIVSIKIAFVAETLPLISNLNLIENITLPIQYHGIKYDMRQLNDDLRNYNLYDKMYYRKDGLNEIEIFFTKYLMCKYFGAKVIFFINQFHYFVNCRELFYDFFNKQYEKNFVIIEKEIYKNILTKNLKNYDEWNLEEWLKKGLRI</sequence>
<accession>A0A5A8F7L4</accession>
<comment type="caution">
    <text evidence="1">The sequence shown here is derived from an EMBL/GenBank/DDBJ whole genome shotgun (WGS) entry which is preliminary data.</text>
</comment>
<evidence type="ECO:0000313" key="2">
    <source>
        <dbReference type="Proteomes" id="UP000322876"/>
    </source>
</evidence>